<proteinExistence type="inferred from homology"/>
<comment type="similarity">
    <text evidence="3">Belongs to the bacterial microcompartments protein family.</text>
</comment>
<dbReference type="OrthoDB" id="9812608at2"/>
<keyword evidence="6" id="KW-1185">Reference proteome</keyword>
<protein>
    <submittedName>
        <fullName evidence="5">BMC domain-containing protein</fullName>
    </submittedName>
</protein>
<dbReference type="Pfam" id="PF00936">
    <property type="entry name" value="BMC"/>
    <property type="match status" value="1"/>
</dbReference>
<dbReference type="InterPro" id="IPR050575">
    <property type="entry name" value="BMC_shell"/>
</dbReference>
<keyword evidence="2" id="KW-1283">Bacterial microcompartment</keyword>
<evidence type="ECO:0000313" key="6">
    <source>
        <dbReference type="Proteomes" id="UP000295063"/>
    </source>
</evidence>
<comment type="subcellular location">
    <subcellularLocation>
        <location evidence="1">Bacterial microcompartment</location>
    </subcellularLocation>
</comment>
<evidence type="ECO:0000256" key="1">
    <source>
        <dbReference type="ARBA" id="ARBA00024322"/>
    </source>
</evidence>
<dbReference type="PANTHER" id="PTHR33941">
    <property type="entry name" value="PROPANEDIOL UTILIZATION PROTEIN PDUA"/>
    <property type="match status" value="1"/>
</dbReference>
<reference evidence="5 6" key="1">
    <citation type="submission" date="2019-03" db="EMBL/GenBank/DDBJ databases">
        <title>Genomic Encyclopedia of Type Strains, Phase IV (KMG-IV): sequencing the most valuable type-strain genomes for metagenomic binning, comparative biology and taxonomic classification.</title>
        <authorList>
            <person name="Goeker M."/>
        </authorList>
    </citation>
    <scope>NUCLEOTIDE SEQUENCE [LARGE SCALE GENOMIC DNA]</scope>
    <source>
        <strain evidence="5 6">DSM 15969</strain>
    </source>
</reference>
<evidence type="ECO:0000259" key="4">
    <source>
        <dbReference type="PROSITE" id="PS51930"/>
    </source>
</evidence>
<comment type="caution">
    <text evidence="5">The sequence shown here is derived from an EMBL/GenBank/DDBJ whole genome shotgun (WGS) entry which is preliminary data.</text>
</comment>
<dbReference type="InterPro" id="IPR000249">
    <property type="entry name" value="BMC_dom"/>
</dbReference>
<dbReference type="PROSITE" id="PS51930">
    <property type="entry name" value="BMC_2"/>
    <property type="match status" value="1"/>
</dbReference>
<dbReference type="AlphaFoldDB" id="A0A4R1Q0Z4"/>
<feature type="domain" description="BMC" evidence="4">
    <location>
        <begin position="5"/>
        <end position="90"/>
    </location>
</feature>
<evidence type="ECO:0000313" key="5">
    <source>
        <dbReference type="EMBL" id="TCL39361.1"/>
    </source>
</evidence>
<dbReference type="InterPro" id="IPR037233">
    <property type="entry name" value="CcmK-like_sf"/>
</dbReference>
<accession>A0A4R1Q0Z4</accession>
<evidence type="ECO:0000256" key="2">
    <source>
        <dbReference type="ARBA" id="ARBA00024446"/>
    </source>
</evidence>
<sequence>MVKNAVGLLEVVGLAAAVEAADAAVKAANIVLLGYELTKGGGMVVVKLSGDVGAVKAAVEAAAAAAARVNRVVATHVIPRPHQEVGALIVTKETVGAVKENLVLSVADETVVPLNLPVAADVDLPDLSAPLAEDKEPVEHDQPESAVESKKWSYTCNLCGDPACRRRKGESRQTCLHYDKNNKEDE</sequence>
<gene>
    <name evidence="5" type="ORF">EV210_102276</name>
</gene>
<dbReference type="Proteomes" id="UP000295063">
    <property type="component" value="Unassembled WGS sequence"/>
</dbReference>
<organism evidence="5 6">
    <name type="scientific">Anaerospora hongkongensis</name>
    <dbReference type="NCBI Taxonomy" id="244830"/>
    <lineage>
        <taxon>Bacteria</taxon>
        <taxon>Bacillati</taxon>
        <taxon>Bacillota</taxon>
        <taxon>Negativicutes</taxon>
        <taxon>Selenomonadales</taxon>
        <taxon>Sporomusaceae</taxon>
        <taxon>Anaerospora</taxon>
    </lineage>
</organism>
<dbReference type="SMART" id="SM00877">
    <property type="entry name" value="BMC"/>
    <property type="match status" value="1"/>
</dbReference>
<dbReference type="InterPro" id="IPR044872">
    <property type="entry name" value="CcmK/CsoS1_BMC"/>
</dbReference>
<dbReference type="EMBL" id="SLUI01000002">
    <property type="protein sequence ID" value="TCL39361.1"/>
    <property type="molecule type" value="Genomic_DNA"/>
</dbReference>
<dbReference type="Gene3D" id="3.30.70.1710">
    <property type="match status" value="1"/>
</dbReference>
<evidence type="ECO:0000256" key="3">
    <source>
        <dbReference type="PROSITE-ProRule" id="PRU01278"/>
    </source>
</evidence>
<dbReference type="PANTHER" id="PTHR33941:SF11">
    <property type="entry name" value="BACTERIAL MICROCOMPARTMENT SHELL PROTEIN PDUJ"/>
    <property type="match status" value="1"/>
</dbReference>
<name>A0A4R1Q0Z4_9FIRM</name>
<dbReference type="GO" id="GO:0031469">
    <property type="term" value="C:bacterial microcompartment"/>
    <property type="evidence" value="ECO:0007669"/>
    <property type="project" value="UniProtKB-SubCell"/>
</dbReference>
<dbReference type="SUPFAM" id="SSF143414">
    <property type="entry name" value="CcmK-like"/>
    <property type="match status" value="1"/>
</dbReference>